<dbReference type="EMBL" id="FQ790286">
    <property type="protein sequence ID" value="CCD47245.1"/>
    <property type="molecule type" value="Genomic_DNA"/>
</dbReference>
<dbReference type="Proteomes" id="UP000008177">
    <property type="component" value="Unplaced contigs"/>
</dbReference>
<dbReference type="AlphaFoldDB" id="G2Y3K5"/>
<reference evidence="2" key="1">
    <citation type="journal article" date="2011" name="PLoS Genet.">
        <title>Genomic analysis of the necrotrophic fungal pathogens Sclerotinia sclerotiorum and Botrytis cinerea.</title>
        <authorList>
            <person name="Amselem J."/>
            <person name="Cuomo C.A."/>
            <person name="van Kan J.A."/>
            <person name="Viaud M."/>
            <person name="Benito E.P."/>
            <person name="Couloux A."/>
            <person name="Coutinho P.M."/>
            <person name="de Vries R.P."/>
            <person name="Dyer P.S."/>
            <person name="Fillinger S."/>
            <person name="Fournier E."/>
            <person name="Gout L."/>
            <person name="Hahn M."/>
            <person name="Kohn L."/>
            <person name="Lapalu N."/>
            <person name="Plummer K.M."/>
            <person name="Pradier J.M."/>
            <person name="Quevillon E."/>
            <person name="Sharon A."/>
            <person name="Simon A."/>
            <person name="ten Have A."/>
            <person name="Tudzynski B."/>
            <person name="Tudzynski P."/>
            <person name="Wincker P."/>
            <person name="Andrew M."/>
            <person name="Anthouard V."/>
            <person name="Beever R.E."/>
            <person name="Beffa R."/>
            <person name="Benoit I."/>
            <person name="Bouzid O."/>
            <person name="Brault B."/>
            <person name="Chen Z."/>
            <person name="Choquer M."/>
            <person name="Collemare J."/>
            <person name="Cotton P."/>
            <person name="Danchin E.G."/>
            <person name="Da Silva C."/>
            <person name="Gautier A."/>
            <person name="Giraud C."/>
            <person name="Giraud T."/>
            <person name="Gonzalez C."/>
            <person name="Grossetete S."/>
            <person name="Guldener U."/>
            <person name="Henrissat B."/>
            <person name="Howlett B.J."/>
            <person name="Kodira C."/>
            <person name="Kretschmer M."/>
            <person name="Lappartient A."/>
            <person name="Leroch M."/>
            <person name="Levis C."/>
            <person name="Mauceli E."/>
            <person name="Neuveglise C."/>
            <person name="Oeser B."/>
            <person name="Pearson M."/>
            <person name="Poulain J."/>
            <person name="Poussereau N."/>
            <person name="Quesneville H."/>
            <person name="Rascle C."/>
            <person name="Schumacher J."/>
            <person name="Segurens B."/>
            <person name="Sexton A."/>
            <person name="Silva E."/>
            <person name="Sirven C."/>
            <person name="Soanes D.M."/>
            <person name="Talbot N.J."/>
            <person name="Templeton M."/>
            <person name="Yandava C."/>
            <person name="Yarden O."/>
            <person name="Zeng Q."/>
            <person name="Rollins J.A."/>
            <person name="Lebrun M.H."/>
            <person name="Dickman M."/>
        </authorList>
    </citation>
    <scope>NUCLEOTIDE SEQUENCE [LARGE SCALE GENOMIC DNA]</scope>
    <source>
        <strain evidence="2">T4</strain>
    </source>
</reference>
<dbReference type="InParanoid" id="G2Y3K5"/>
<protein>
    <submittedName>
        <fullName evidence="1">Uncharacterized protein</fullName>
    </submittedName>
</protein>
<accession>G2Y3K5</accession>
<gene>
    <name evidence="1" type="ORF">BofuT4_uP004040.1</name>
</gene>
<name>G2Y3K5_BOTF4</name>
<evidence type="ECO:0000313" key="1">
    <source>
        <dbReference type="EMBL" id="CCD47245.1"/>
    </source>
</evidence>
<evidence type="ECO:0000313" key="2">
    <source>
        <dbReference type="Proteomes" id="UP000008177"/>
    </source>
</evidence>
<organism evidence="1 2">
    <name type="scientific">Botryotinia fuckeliana (strain T4)</name>
    <name type="common">Noble rot fungus</name>
    <name type="synonym">Botrytis cinerea</name>
    <dbReference type="NCBI Taxonomy" id="999810"/>
    <lineage>
        <taxon>Eukaryota</taxon>
        <taxon>Fungi</taxon>
        <taxon>Dikarya</taxon>
        <taxon>Ascomycota</taxon>
        <taxon>Pezizomycotina</taxon>
        <taxon>Leotiomycetes</taxon>
        <taxon>Helotiales</taxon>
        <taxon>Sclerotiniaceae</taxon>
        <taxon>Botrytis</taxon>
    </lineage>
</organism>
<proteinExistence type="predicted"/>
<sequence>MPPFIPTGWTLKATYAIGNTSRSSYTILESAISNIYGVGPAD</sequence>
<dbReference type="HOGENOM" id="CLU_3260436_0_0_1"/>